<dbReference type="AlphaFoldDB" id="A0A0E1WF33"/>
<gene>
    <name evidence="2" type="ORF">BURPS1710A_3215</name>
</gene>
<feature type="compositionally biased region" description="Basic and acidic residues" evidence="1">
    <location>
        <begin position="27"/>
        <end position="37"/>
    </location>
</feature>
<dbReference type="Proteomes" id="UP000001812">
    <property type="component" value="Chromosome I"/>
</dbReference>
<dbReference type="HOGENOM" id="CLU_3341305_0_0_4"/>
<feature type="region of interest" description="Disordered" evidence="1">
    <location>
        <begin position="1"/>
        <end position="37"/>
    </location>
</feature>
<protein>
    <submittedName>
        <fullName evidence="2">Uncharacterized protein</fullName>
    </submittedName>
</protein>
<evidence type="ECO:0000256" key="1">
    <source>
        <dbReference type="SAM" id="MobiDB-lite"/>
    </source>
</evidence>
<evidence type="ECO:0000313" key="2">
    <source>
        <dbReference type="EMBL" id="EET08202.1"/>
    </source>
</evidence>
<organism evidence="2">
    <name type="scientific">Burkholderia pseudomallei 1710a</name>
    <dbReference type="NCBI Taxonomy" id="320371"/>
    <lineage>
        <taxon>Bacteria</taxon>
        <taxon>Pseudomonadati</taxon>
        <taxon>Pseudomonadota</taxon>
        <taxon>Betaproteobacteria</taxon>
        <taxon>Burkholderiales</taxon>
        <taxon>Burkholderiaceae</taxon>
        <taxon>Burkholderia</taxon>
        <taxon>pseudomallei group</taxon>
    </lineage>
</organism>
<reference evidence="2" key="1">
    <citation type="submission" date="2009-05" db="EMBL/GenBank/DDBJ databases">
        <authorList>
            <person name="Harkins D.M."/>
            <person name="DeShazer D."/>
            <person name="Woods D.E."/>
            <person name="Brinkac L.M."/>
            <person name="Brown K.A."/>
            <person name="Hung G.C."/>
            <person name="Tuanyok A."/>
            <person name="Zhang B."/>
            <person name="Nierman W.C."/>
        </authorList>
    </citation>
    <scope>NUCLEOTIDE SEQUENCE [LARGE SCALE GENOMIC DNA]</scope>
    <source>
        <strain evidence="2">1710a</strain>
    </source>
</reference>
<name>A0A0E1WF33_BURPE</name>
<dbReference type="EMBL" id="CM000832">
    <property type="protein sequence ID" value="EET08202.1"/>
    <property type="molecule type" value="Genomic_DNA"/>
</dbReference>
<sequence length="37" mass="4155">MSRAPPPGQPVDRREHRGSPFASGDDVDGRRRYRCDG</sequence>
<proteinExistence type="predicted"/>
<accession>A0A0E1WF33</accession>